<keyword evidence="1" id="KW-0812">Transmembrane</keyword>
<keyword evidence="1" id="KW-0472">Membrane</keyword>
<feature type="transmembrane region" description="Helical" evidence="1">
    <location>
        <begin position="92"/>
        <end position="109"/>
    </location>
</feature>
<evidence type="ECO:0000313" key="3">
    <source>
        <dbReference type="Proteomes" id="UP000269374"/>
    </source>
</evidence>
<proteinExistence type="predicted"/>
<keyword evidence="3" id="KW-1185">Reference proteome</keyword>
<protein>
    <submittedName>
        <fullName evidence="2">DUF2391 family protein</fullName>
    </submittedName>
</protein>
<feature type="transmembrane region" description="Helical" evidence="1">
    <location>
        <begin position="27"/>
        <end position="44"/>
    </location>
</feature>
<dbReference type="EMBL" id="CP032627">
    <property type="protein sequence ID" value="AYG01436.1"/>
    <property type="molecule type" value="Genomic_DNA"/>
</dbReference>
<accession>A0A387BKA7</accession>
<feature type="transmembrane region" description="Helical" evidence="1">
    <location>
        <begin position="5"/>
        <end position="21"/>
    </location>
</feature>
<feature type="transmembrane region" description="Helical" evidence="1">
    <location>
        <begin position="64"/>
        <end position="86"/>
    </location>
</feature>
<gene>
    <name evidence="2" type="ORF">D7I46_10355</name>
</gene>
<dbReference type="AlphaFoldDB" id="A0A387BKA7"/>
<sequence>MRRNFYIVICILYIPMMFINVNLKSFWWLSLIGVALLVVAMIIFERKFTDEQTLRKKTKWRHYFLTWFLTVLGVTFLISAVSYFIHFDWYRWFQPLFYALIAIGLAYSSRFEK</sequence>
<dbReference type="InterPro" id="IPR024464">
    <property type="entry name" value="DUF2391"/>
</dbReference>
<name>A0A387BKA7_9LACT</name>
<dbReference type="Proteomes" id="UP000269374">
    <property type="component" value="Chromosome"/>
</dbReference>
<dbReference type="Pfam" id="PF09622">
    <property type="entry name" value="DUF2391"/>
    <property type="match status" value="1"/>
</dbReference>
<evidence type="ECO:0000313" key="2">
    <source>
        <dbReference type="EMBL" id="AYG01436.1"/>
    </source>
</evidence>
<keyword evidence="1" id="KW-1133">Transmembrane helix</keyword>
<dbReference type="RefSeq" id="WP_120772809.1">
    <property type="nucleotide sequence ID" value="NZ_CP032627.1"/>
</dbReference>
<dbReference type="OrthoDB" id="9831075at2"/>
<dbReference type="KEGG" id="lact:D7I46_10355"/>
<organism evidence="2 3">
    <name type="scientific">Lactococcus allomyrinae</name>
    <dbReference type="NCBI Taxonomy" id="2419773"/>
    <lineage>
        <taxon>Bacteria</taxon>
        <taxon>Bacillati</taxon>
        <taxon>Bacillota</taxon>
        <taxon>Bacilli</taxon>
        <taxon>Lactobacillales</taxon>
        <taxon>Streptococcaceae</taxon>
        <taxon>Lactococcus</taxon>
    </lineage>
</organism>
<reference evidence="2 3" key="1">
    <citation type="submission" date="2018-09" db="EMBL/GenBank/DDBJ databases">
        <title>Genome sequencing of strain 1JSPR-7.</title>
        <authorList>
            <person name="Heo J."/>
            <person name="Kim S.-J."/>
            <person name="Kwon S.-W."/>
        </authorList>
    </citation>
    <scope>NUCLEOTIDE SEQUENCE [LARGE SCALE GENOMIC DNA]</scope>
    <source>
        <strain evidence="2 3">1JSPR-7</strain>
    </source>
</reference>
<evidence type="ECO:0000256" key="1">
    <source>
        <dbReference type="SAM" id="Phobius"/>
    </source>
</evidence>